<dbReference type="AlphaFoldDB" id="A0A8S9IY63"/>
<dbReference type="EMBL" id="QGKY02001015">
    <property type="protein sequence ID" value="KAF2574675.1"/>
    <property type="molecule type" value="Genomic_DNA"/>
</dbReference>
<comment type="caution">
    <text evidence="1">The sequence shown here is derived from an EMBL/GenBank/DDBJ whole genome shotgun (WGS) entry which is preliminary data.</text>
</comment>
<gene>
    <name evidence="1" type="ORF">F2Q70_00005673</name>
</gene>
<proteinExistence type="predicted"/>
<organism evidence="1">
    <name type="scientific">Brassica cretica</name>
    <name type="common">Mustard</name>
    <dbReference type="NCBI Taxonomy" id="69181"/>
    <lineage>
        <taxon>Eukaryota</taxon>
        <taxon>Viridiplantae</taxon>
        <taxon>Streptophyta</taxon>
        <taxon>Embryophyta</taxon>
        <taxon>Tracheophyta</taxon>
        <taxon>Spermatophyta</taxon>
        <taxon>Magnoliopsida</taxon>
        <taxon>eudicotyledons</taxon>
        <taxon>Gunneridae</taxon>
        <taxon>Pentapetalae</taxon>
        <taxon>rosids</taxon>
        <taxon>malvids</taxon>
        <taxon>Brassicales</taxon>
        <taxon>Brassicaceae</taxon>
        <taxon>Brassiceae</taxon>
        <taxon>Brassica</taxon>
    </lineage>
</organism>
<sequence>MRRRNRVEQVVTTGCNPEDKGNRRGCLSWKLKMNTQKRSKGHQYGVTIISVKLEKLVMGSSFDMREAVREYLRSITGLDDERYSKRPT</sequence>
<accession>A0A8S9IY63</accession>
<reference evidence="1" key="1">
    <citation type="submission" date="2019-12" db="EMBL/GenBank/DDBJ databases">
        <title>Genome sequencing and annotation of Brassica cretica.</title>
        <authorList>
            <person name="Studholme D.J."/>
            <person name="Sarris P.F."/>
        </authorList>
    </citation>
    <scope>NUCLEOTIDE SEQUENCE</scope>
    <source>
        <strain evidence="1">PFS-102/07</strain>
        <tissue evidence="1">Leaf</tissue>
    </source>
</reference>
<evidence type="ECO:0000313" key="1">
    <source>
        <dbReference type="EMBL" id="KAF2574675.1"/>
    </source>
</evidence>
<name>A0A8S9IY63_BRACR</name>
<protein>
    <submittedName>
        <fullName evidence="1">Uncharacterized protein</fullName>
    </submittedName>
</protein>